<evidence type="ECO:0000256" key="2">
    <source>
        <dbReference type="ARBA" id="ARBA00022490"/>
    </source>
</evidence>
<comment type="similarity">
    <text evidence="6">Belongs to the B9D family.</text>
</comment>
<proteinExistence type="inferred from homology"/>
<reference evidence="9" key="1">
    <citation type="journal article" date="2013" name="Nature">
        <title>Pan genome of the phytoplankton Emiliania underpins its global distribution.</title>
        <authorList>
            <person name="Read B.A."/>
            <person name="Kegel J."/>
            <person name="Klute M.J."/>
            <person name="Kuo A."/>
            <person name="Lefebvre S.C."/>
            <person name="Maumus F."/>
            <person name="Mayer C."/>
            <person name="Miller J."/>
            <person name="Monier A."/>
            <person name="Salamov A."/>
            <person name="Young J."/>
            <person name="Aguilar M."/>
            <person name="Claverie J.M."/>
            <person name="Frickenhaus S."/>
            <person name="Gonzalez K."/>
            <person name="Herman E.K."/>
            <person name="Lin Y.C."/>
            <person name="Napier J."/>
            <person name="Ogata H."/>
            <person name="Sarno A.F."/>
            <person name="Shmutz J."/>
            <person name="Schroeder D."/>
            <person name="de Vargas C."/>
            <person name="Verret F."/>
            <person name="von Dassow P."/>
            <person name="Valentin K."/>
            <person name="Van de Peer Y."/>
            <person name="Wheeler G."/>
            <person name="Dacks J.B."/>
            <person name="Delwiche C.F."/>
            <person name="Dyhrman S.T."/>
            <person name="Glockner G."/>
            <person name="John U."/>
            <person name="Richards T."/>
            <person name="Worden A.Z."/>
            <person name="Zhang X."/>
            <person name="Grigoriev I.V."/>
            <person name="Allen A.E."/>
            <person name="Bidle K."/>
            <person name="Borodovsky M."/>
            <person name="Bowler C."/>
            <person name="Brownlee C."/>
            <person name="Cock J.M."/>
            <person name="Elias M."/>
            <person name="Gladyshev V.N."/>
            <person name="Groth M."/>
            <person name="Guda C."/>
            <person name="Hadaegh A."/>
            <person name="Iglesias-Rodriguez M.D."/>
            <person name="Jenkins J."/>
            <person name="Jones B.M."/>
            <person name="Lawson T."/>
            <person name="Leese F."/>
            <person name="Lindquist E."/>
            <person name="Lobanov A."/>
            <person name="Lomsadze A."/>
            <person name="Malik S.B."/>
            <person name="Marsh M.E."/>
            <person name="Mackinder L."/>
            <person name="Mock T."/>
            <person name="Mueller-Roeber B."/>
            <person name="Pagarete A."/>
            <person name="Parker M."/>
            <person name="Probert I."/>
            <person name="Quesneville H."/>
            <person name="Raines C."/>
            <person name="Rensing S.A."/>
            <person name="Riano-Pachon D.M."/>
            <person name="Richier S."/>
            <person name="Rokitta S."/>
            <person name="Shiraiwa Y."/>
            <person name="Soanes D.M."/>
            <person name="van der Giezen M."/>
            <person name="Wahlund T.M."/>
            <person name="Williams B."/>
            <person name="Wilson W."/>
            <person name="Wolfe G."/>
            <person name="Wurch L.L."/>
        </authorList>
    </citation>
    <scope>NUCLEOTIDE SEQUENCE</scope>
</reference>
<comment type="subcellular location">
    <subcellularLocation>
        <location evidence="1">Cytoplasm</location>
        <location evidence="1">Cytoskeleton</location>
        <location evidence="1">Cilium basal body</location>
    </subcellularLocation>
</comment>
<accession>A0A0D3JNF2</accession>
<dbReference type="PANTHER" id="PTHR12968">
    <property type="entry name" value="B9 DOMAIN-CONTAINING"/>
    <property type="match status" value="1"/>
</dbReference>
<evidence type="ECO:0000256" key="3">
    <source>
        <dbReference type="ARBA" id="ARBA00022794"/>
    </source>
</evidence>
<evidence type="ECO:0000256" key="5">
    <source>
        <dbReference type="ARBA" id="ARBA00023273"/>
    </source>
</evidence>
<dbReference type="OMA" id="NMPIEVT"/>
<dbReference type="EnsemblProtists" id="EOD25037">
    <property type="protein sequence ID" value="EOD25037"/>
    <property type="gene ID" value="EMIHUDRAFT_115658"/>
</dbReference>
<keyword evidence="9" id="KW-1185">Reference proteome</keyword>
<dbReference type="GO" id="GO:0060271">
    <property type="term" value="P:cilium assembly"/>
    <property type="evidence" value="ECO:0007669"/>
    <property type="project" value="TreeGrafter"/>
</dbReference>
<dbReference type="eggNOG" id="KOG4027">
    <property type="taxonomic scope" value="Eukaryota"/>
</dbReference>
<dbReference type="RefSeq" id="XP_005777466.1">
    <property type="nucleotide sequence ID" value="XM_005777409.1"/>
</dbReference>
<dbReference type="GeneID" id="17270582"/>
<dbReference type="PROSITE" id="PS51381">
    <property type="entry name" value="C2_B9"/>
    <property type="match status" value="1"/>
</dbReference>
<keyword evidence="3" id="KW-0970">Cilium biogenesis/degradation</keyword>
<evidence type="ECO:0000313" key="8">
    <source>
        <dbReference type="EnsemblProtists" id="EOD25037"/>
    </source>
</evidence>
<dbReference type="AlphaFoldDB" id="A0A0D3JNF2"/>
<evidence type="ECO:0000256" key="4">
    <source>
        <dbReference type="ARBA" id="ARBA00023212"/>
    </source>
</evidence>
<dbReference type="Pfam" id="PF07162">
    <property type="entry name" value="B9-C2"/>
    <property type="match status" value="1"/>
</dbReference>
<dbReference type="KEGG" id="ehx:EMIHUDRAFT_115658"/>
<evidence type="ECO:0000256" key="7">
    <source>
        <dbReference type="ARBA" id="ARBA00039274"/>
    </source>
</evidence>
<dbReference type="PANTHER" id="PTHR12968:SF1">
    <property type="entry name" value="B9 DOMAIN-CONTAINING PROTEIN 1"/>
    <property type="match status" value="1"/>
</dbReference>
<evidence type="ECO:0000313" key="9">
    <source>
        <dbReference type="Proteomes" id="UP000013827"/>
    </source>
</evidence>
<sequence length="221" mass="23895">MAAPSAGQQRYFNVMATGQIESGRFEGNSSLYCRYVFSCGEDWSVMCGVEEGITQMASSSGSTANGSVVWNFPIDATFRSTCPHGWPQLVLSVYGEDYFGRPDMILGYGAVHLPLTPGRHRVTVRTFRPLASSLLGRLQSWLNGMRPEFIESLFPAKGEGREATSPCICSPRPALFSTTSFGSVSLVLDVAIQGMEQLGYAVPPPRAEGVRLIDPLAATIS</sequence>
<protein>
    <recommendedName>
        <fullName evidence="7">B9 domain-containing protein 1</fullName>
    </recommendedName>
</protein>
<keyword evidence="2" id="KW-0963">Cytoplasm</keyword>
<evidence type="ECO:0000256" key="1">
    <source>
        <dbReference type="ARBA" id="ARBA00004120"/>
    </source>
</evidence>
<dbReference type="Proteomes" id="UP000013827">
    <property type="component" value="Unassembled WGS sequence"/>
</dbReference>
<keyword evidence="4" id="KW-0206">Cytoskeleton</keyword>
<dbReference type="InterPro" id="IPR010796">
    <property type="entry name" value="C2_B9-type_dom"/>
</dbReference>
<dbReference type="PaxDb" id="2903-EOD25037"/>
<organism evidence="8 9">
    <name type="scientific">Emiliania huxleyi (strain CCMP1516)</name>
    <dbReference type="NCBI Taxonomy" id="280463"/>
    <lineage>
        <taxon>Eukaryota</taxon>
        <taxon>Haptista</taxon>
        <taxon>Haptophyta</taxon>
        <taxon>Prymnesiophyceae</taxon>
        <taxon>Isochrysidales</taxon>
        <taxon>Noelaerhabdaceae</taxon>
        <taxon>Emiliania</taxon>
    </lineage>
</organism>
<dbReference type="HOGENOM" id="CLU_084934_0_0_1"/>
<dbReference type="GO" id="GO:0036038">
    <property type="term" value="C:MKS complex"/>
    <property type="evidence" value="ECO:0007669"/>
    <property type="project" value="TreeGrafter"/>
</dbReference>
<keyword evidence="5" id="KW-0966">Cell projection</keyword>
<reference evidence="8" key="2">
    <citation type="submission" date="2024-10" db="UniProtKB">
        <authorList>
            <consortium name="EnsemblProtists"/>
        </authorList>
    </citation>
    <scope>IDENTIFICATION</scope>
</reference>
<name>A0A0D3JNF2_EMIH1</name>
<evidence type="ECO:0000256" key="6">
    <source>
        <dbReference type="ARBA" id="ARBA00038411"/>
    </source>
</evidence>
<dbReference type="STRING" id="2903.R1CQX1"/>